<dbReference type="Pfam" id="PF02880">
    <property type="entry name" value="PGM_PMM_III"/>
    <property type="match status" value="1"/>
</dbReference>
<dbReference type="GO" id="GO:0006006">
    <property type="term" value="P:glucose metabolic process"/>
    <property type="evidence" value="ECO:0007669"/>
    <property type="project" value="UniProtKB-KW"/>
</dbReference>
<dbReference type="FunFam" id="3.30.310.50:FF:000002">
    <property type="entry name" value="Phosphoglucomutase 5"/>
    <property type="match status" value="1"/>
</dbReference>
<evidence type="ECO:0000259" key="15">
    <source>
        <dbReference type="Pfam" id="PF02878"/>
    </source>
</evidence>
<evidence type="ECO:0000256" key="6">
    <source>
        <dbReference type="ARBA" id="ARBA00022526"/>
    </source>
</evidence>
<keyword evidence="10" id="KW-0119">Carbohydrate metabolism</keyword>
<dbReference type="Proteomes" id="UP001291623">
    <property type="component" value="Unassembled WGS sequence"/>
</dbReference>
<evidence type="ECO:0000256" key="11">
    <source>
        <dbReference type="ARBA" id="ARBA00045679"/>
    </source>
</evidence>
<evidence type="ECO:0000256" key="7">
    <source>
        <dbReference type="ARBA" id="ARBA00022723"/>
    </source>
</evidence>
<evidence type="ECO:0000256" key="4">
    <source>
        <dbReference type="ARBA" id="ARBA00011245"/>
    </source>
</evidence>
<comment type="catalytic activity">
    <reaction evidence="1">
        <text>alpha-D-glucose 1-phosphate = alpha-D-glucose 6-phosphate</text>
        <dbReference type="Rhea" id="RHEA:23536"/>
        <dbReference type="ChEBI" id="CHEBI:58225"/>
        <dbReference type="ChEBI" id="CHEBI:58601"/>
        <dbReference type="EC" id="5.4.2.2"/>
    </reaction>
</comment>
<dbReference type="EMBL" id="JAVYJV010000002">
    <property type="protein sequence ID" value="KAK4377172.1"/>
    <property type="molecule type" value="Genomic_DNA"/>
</dbReference>
<dbReference type="InterPro" id="IPR045244">
    <property type="entry name" value="PGM"/>
</dbReference>
<evidence type="ECO:0000256" key="3">
    <source>
        <dbReference type="ARBA" id="ARBA00010231"/>
    </source>
</evidence>
<feature type="domain" description="Alpha-D-phosphohexomutase alpha/beta/alpha" evidence="16">
    <location>
        <begin position="1283"/>
        <end position="1361"/>
    </location>
</feature>
<organism evidence="17 18">
    <name type="scientific">Anisodus tanguticus</name>
    <dbReference type="NCBI Taxonomy" id="243964"/>
    <lineage>
        <taxon>Eukaryota</taxon>
        <taxon>Viridiplantae</taxon>
        <taxon>Streptophyta</taxon>
        <taxon>Embryophyta</taxon>
        <taxon>Tracheophyta</taxon>
        <taxon>Spermatophyta</taxon>
        <taxon>Magnoliopsida</taxon>
        <taxon>eudicotyledons</taxon>
        <taxon>Gunneridae</taxon>
        <taxon>Pentapetalae</taxon>
        <taxon>asterids</taxon>
        <taxon>lamiids</taxon>
        <taxon>Solanales</taxon>
        <taxon>Solanaceae</taxon>
        <taxon>Solanoideae</taxon>
        <taxon>Hyoscyameae</taxon>
        <taxon>Anisodus</taxon>
    </lineage>
</organism>
<dbReference type="SUPFAM" id="SSF53738">
    <property type="entry name" value="Phosphoglucomutase, first 3 domains"/>
    <property type="match status" value="3"/>
</dbReference>
<dbReference type="InterPro" id="IPR005844">
    <property type="entry name" value="A-D-PHexomutase_a/b/a-I"/>
</dbReference>
<accession>A0AAE1SVY9</accession>
<dbReference type="InterPro" id="IPR016066">
    <property type="entry name" value="A-D-PHexomutase_CS"/>
</dbReference>
<keyword evidence="8" id="KW-0460">Magnesium</keyword>
<dbReference type="SUPFAM" id="SSF52518">
    <property type="entry name" value="Thiamin diphosphate-binding fold (THDP-binding)"/>
    <property type="match status" value="1"/>
</dbReference>
<dbReference type="InterPro" id="IPR016055">
    <property type="entry name" value="A-D-PHexomutase_a/b/a-I/II/III"/>
</dbReference>
<evidence type="ECO:0000256" key="9">
    <source>
        <dbReference type="ARBA" id="ARBA00023235"/>
    </source>
</evidence>
<dbReference type="PRINTS" id="PR00509">
    <property type="entry name" value="PGMPMM"/>
</dbReference>
<dbReference type="PANTHER" id="PTHR22573:SF2">
    <property type="entry name" value="PHOSPHOGLUCOMUTASE"/>
    <property type="match status" value="1"/>
</dbReference>
<dbReference type="Pfam" id="PF02878">
    <property type="entry name" value="PGM_PMM_I"/>
    <property type="match status" value="1"/>
</dbReference>
<feature type="region of interest" description="Disordered" evidence="14">
    <location>
        <begin position="300"/>
        <end position="319"/>
    </location>
</feature>
<keyword evidence="6" id="KW-0313">Glucose metabolism</keyword>
<dbReference type="GO" id="GO:0004614">
    <property type="term" value="F:phosphoglucomutase activity"/>
    <property type="evidence" value="ECO:0007669"/>
    <property type="project" value="UniProtKB-EC"/>
</dbReference>
<dbReference type="EC" id="5.4.2.2" evidence="5"/>
<evidence type="ECO:0000256" key="8">
    <source>
        <dbReference type="ARBA" id="ARBA00022842"/>
    </source>
</evidence>
<evidence type="ECO:0000256" key="1">
    <source>
        <dbReference type="ARBA" id="ARBA00000443"/>
    </source>
</evidence>
<feature type="domain" description="Alpha-D-phosphohexomutase alpha/beta/alpha" evidence="15">
    <location>
        <begin position="86"/>
        <end position="178"/>
    </location>
</feature>
<dbReference type="GO" id="GO:0005829">
    <property type="term" value="C:cytosol"/>
    <property type="evidence" value="ECO:0007669"/>
    <property type="project" value="TreeGrafter"/>
</dbReference>
<evidence type="ECO:0000256" key="10">
    <source>
        <dbReference type="ARBA" id="ARBA00023277"/>
    </source>
</evidence>
<dbReference type="Gene3D" id="3.40.120.10">
    <property type="entry name" value="Alpha-D-Glucose-1,6-Bisphosphate, subunit A, domain 3"/>
    <property type="match status" value="5"/>
</dbReference>
<comment type="similarity">
    <text evidence="3">Belongs to the phosphohexose mutase family.</text>
</comment>
<dbReference type="Pfam" id="PF24947">
    <property type="entry name" value="PGM1_C_vert_fung"/>
    <property type="match status" value="1"/>
</dbReference>
<evidence type="ECO:0000256" key="2">
    <source>
        <dbReference type="ARBA" id="ARBA00001946"/>
    </source>
</evidence>
<evidence type="ECO:0000256" key="13">
    <source>
        <dbReference type="ARBA" id="ARBA00049409"/>
    </source>
</evidence>
<dbReference type="PROSITE" id="PS00710">
    <property type="entry name" value="PGM_PMM"/>
    <property type="match status" value="1"/>
</dbReference>
<reference evidence="17" key="1">
    <citation type="submission" date="2023-12" db="EMBL/GenBank/DDBJ databases">
        <title>Genome assembly of Anisodus tanguticus.</title>
        <authorList>
            <person name="Wang Y.-J."/>
        </authorList>
    </citation>
    <scope>NUCLEOTIDE SEQUENCE</scope>
    <source>
        <strain evidence="17">KB-2021</strain>
        <tissue evidence="17">Leaf</tissue>
    </source>
</reference>
<gene>
    <name evidence="17" type="ORF">RND71_003468</name>
</gene>
<name>A0AAE1SVY9_9SOLA</name>
<dbReference type="Gene3D" id="1.25.40.10">
    <property type="entry name" value="Tetratricopeptide repeat domain"/>
    <property type="match status" value="1"/>
</dbReference>
<dbReference type="GO" id="GO:0000287">
    <property type="term" value="F:magnesium ion binding"/>
    <property type="evidence" value="ECO:0007669"/>
    <property type="project" value="InterPro"/>
</dbReference>
<keyword evidence="7" id="KW-0479">Metal-binding</keyword>
<dbReference type="InterPro" id="IPR036900">
    <property type="entry name" value="A-D-PHexomutase_C_sf"/>
</dbReference>
<keyword evidence="18" id="KW-1185">Reference proteome</keyword>
<keyword evidence="9" id="KW-0413">Isomerase</keyword>
<dbReference type="SUPFAM" id="SSF55957">
    <property type="entry name" value="Phosphoglucomutase, C-terminal domain"/>
    <property type="match status" value="1"/>
</dbReference>
<protein>
    <recommendedName>
        <fullName evidence="5">phosphoglucomutase (alpha-D-glucose-1,6-bisphosphate-dependent)</fullName>
        <ecNumber evidence="5">5.4.2.2</ecNumber>
    </recommendedName>
</protein>
<sequence length="1501" mass="168958">MFCSPLSLRIIVSHSLLVAPHTLPTLIQIKKMVMFKVTRVETTPFEGQKPGTSGLRKKVKLFIQPHYLQNFVQATFNALGADRDKAANGVRRIWIGQNELLSTPAVSAVVLERVGADGSKATGAFILTASHNPGGPHEFLICIHRWDFGIKYNMENGGPAPEGITNKIYENTTTIKEYLIAEGLPDVDISTTGVLSFEGPEGKFDVDIFYSTSDYLKLMNKFSFDSILDIAYLFPSQYLTSHLSRRCSLLHNLVSGMHVEDLFDAHSSVNSFSCSEYQLGHPDPNLTYAKELVARMGLSETHTEPNPPEFGAAADGDGDRNMVLGKKSERSCQWYESMHRSSDLMDIDRFLSPYRHCNDPQTRHPWMNTISNIPTIAPEFGPPNLPQSFSSTPYQVSEALQETAISPYVVVNVHYPHLTNSPPISEIDVDISPQDAGFPETLIPGVTVANDKETGIMNLGSEVELEENGTNKGEIECGHKVFDEMPVNELEGPFDKLALNSDGTRRSRRSTSDGSHFPLIDEKLEVLADVVNNNYSSHIIHVPAVSATAISCERNHYAMRDPITALEKYMFENHMGNEVEINVIDKKNDELIEKAVEFADASPVPARSQLLRNVFADARSFRMGPDRRHKDTQCSLMIDGDREVLPLLKPGLSTGFDVAANHSEIVPNSAMFANYEKFSPPTTDAVSSSLPLCICSVLNTKYKSVLDIASTYSECSGLESSHSQASSFVNKGLAHNYGDHTKHLSDNAFRTLTSIDLNFEVMKNVHWEASPNGAKALVARGVRSTPDTIELWMKLVILEEDQTNKGQALREALAYISDYVRLLKTGVELAFEQDIRLVLQRTAECRPLHEGQCPVRTNLEMYENAKKVFTKEREKFPTKHAVWITIARLEEANGNITSVGKIIVEKEPAHEFLIFQQVPFLLRFVIFYMWQNWVEEITMYSSCWNLNATYMMFERLKEQVMQWETEAANSCGLEYSWGIKFNYNSGQATLKFIVNMIYGNTFSISTIDLYHLRVTKYEHFSEVVVHVTGYLEILENARLESIARGISEGFVPFYEVSTVWKVISYLMEAEKLSIGGKEGFEMGSDFCEKDDIFIVFAWLSLNCTYQNKDQREKLAFIVDMSVLDWDKWKRPGAIEPVYYDNMSVDSRRNQNYNLKGIVYENIVVADVTMSCSKVVIYKGKGGEYPKAHSSYVKFDMLVWNIKMHQDDFVLNVKFQFFGLISEQSTPHQLRSVEQLVAHMELLRFIGVSYEEICWHQEGDKIHLENAIGRGLQVWFEEKDEYAISAALDVVAKHLNLKFFEVPTGWKSFGNLMDAGICSICGEESFGTGWLSGLNSCSDHIREKDGIWAVLAWLSILSYKNKNNLGGGNLVTVEDIVRQHWATYGRYLPFANVLVLEQKNGNRSDTSNVLADEFENKDPVDGSVSKHQGITYLFEDGSRLVFRLSGTGSEGATIRLYIEEYEKDSSKIGRDSQEALAPLVEVALKLSKMQEYTGRSAPTVIT</sequence>
<comment type="catalytic activity">
    <reaction evidence="12">
        <text>alpha-D-glucose 1,6-bisphosphate + L-seryl-[protein] = O-phospho-L-seryl-[protein] + alpha-D-glucose 6-phosphate</text>
        <dbReference type="Rhea" id="RHEA:68752"/>
        <dbReference type="Rhea" id="RHEA-COMP:9863"/>
        <dbReference type="Rhea" id="RHEA-COMP:11604"/>
        <dbReference type="ChEBI" id="CHEBI:29999"/>
        <dbReference type="ChEBI" id="CHEBI:58225"/>
        <dbReference type="ChEBI" id="CHEBI:58392"/>
        <dbReference type="ChEBI" id="CHEBI:83421"/>
    </reaction>
</comment>
<dbReference type="InterPro" id="IPR005846">
    <property type="entry name" value="A-D-PHexomutase_a/b/a-III"/>
</dbReference>
<comment type="catalytic activity">
    <reaction evidence="13">
        <text>O-phospho-L-seryl-[protein] + alpha-D-glucose 1-phosphate = alpha-D-glucose 1,6-bisphosphate + L-seryl-[protein]</text>
        <dbReference type="Rhea" id="RHEA:68748"/>
        <dbReference type="Rhea" id="RHEA-COMP:9863"/>
        <dbReference type="Rhea" id="RHEA-COMP:11604"/>
        <dbReference type="ChEBI" id="CHEBI:29999"/>
        <dbReference type="ChEBI" id="CHEBI:58392"/>
        <dbReference type="ChEBI" id="CHEBI:58601"/>
        <dbReference type="ChEBI" id="CHEBI:83421"/>
    </reaction>
</comment>
<comment type="function">
    <text evidence="11">Catalyzes the reversible isomerization of alpha-D-glucose 1-phosphate to alpha-D-glucose 6-phosphate. The mechanism proceeds via the intermediate compound alpha-D-glucose 1,6-bisphosphate. This enzyme participates in both the breakdown and synthesis of glucose.</text>
</comment>
<proteinExistence type="inferred from homology"/>
<evidence type="ECO:0000256" key="12">
    <source>
        <dbReference type="ARBA" id="ARBA00049318"/>
    </source>
</evidence>
<dbReference type="PANTHER" id="PTHR22573">
    <property type="entry name" value="PHOSPHOHEXOMUTASE FAMILY MEMBER"/>
    <property type="match status" value="1"/>
</dbReference>
<dbReference type="InterPro" id="IPR005841">
    <property type="entry name" value="Alpha-D-phosphohexomutase_SF"/>
</dbReference>
<comment type="cofactor">
    <cofactor evidence="2">
        <name>Mg(2+)</name>
        <dbReference type="ChEBI" id="CHEBI:18420"/>
    </cofactor>
</comment>
<dbReference type="Gene3D" id="3.40.50.970">
    <property type="match status" value="1"/>
</dbReference>
<evidence type="ECO:0000256" key="14">
    <source>
        <dbReference type="SAM" id="MobiDB-lite"/>
    </source>
</evidence>
<comment type="caution">
    <text evidence="17">The sequence shown here is derived from an EMBL/GenBank/DDBJ whole genome shotgun (WGS) entry which is preliminary data.</text>
</comment>
<evidence type="ECO:0000256" key="5">
    <source>
        <dbReference type="ARBA" id="ARBA00012728"/>
    </source>
</evidence>
<dbReference type="Gene3D" id="3.30.310.50">
    <property type="entry name" value="Alpha-D-phosphohexomutase, C-terminal domain"/>
    <property type="match status" value="1"/>
</dbReference>
<evidence type="ECO:0000259" key="16">
    <source>
        <dbReference type="Pfam" id="PF02880"/>
    </source>
</evidence>
<comment type="subunit">
    <text evidence="4">Monomer.</text>
</comment>
<dbReference type="InterPro" id="IPR029061">
    <property type="entry name" value="THDP-binding"/>
</dbReference>
<evidence type="ECO:0000313" key="18">
    <source>
        <dbReference type="Proteomes" id="UP001291623"/>
    </source>
</evidence>
<dbReference type="InterPro" id="IPR011990">
    <property type="entry name" value="TPR-like_helical_dom_sf"/>
</dbReference>
<evidence type="ECO:0000313" key="17">
    <source>
        <dbReference type="EMBL" id="KAK4377172.1"/>
    </source>
</evidence>